<sequence length="353" mass="38532">MTVMSAERRARVLRAIVEDYVSTQDPVGSKALVERHKLDVSPATVRNDMAQLEREGLIVQPHASAGRVPTDKGYREFVDHIEELNPLSPAERRAIATVLEGPIDLDSIVDRSVRLLAQLTHQVAVMQYPALSSARVRHVELVELGPSRCLAVLITDEGRVEQRIVDVSPPPGAERAPEREFLDGIARVKHRVNELLDGALVNHVGRQLRGLERTLPAADAELARSVALVLEDIARGSREERVVMAGTANLARAGRDFGESIGPLLEAFEEQVVLLRLLASMADDAQEVSVRIGEENAHRSFATSSVISTGYGSDTDSGARIAVLGPTRMDYPGTIAAVRSVAKYVTDALERRR</sequence>
<comment type="similarity">
    <text evidence="6">Belongs to the HrcA family.</text>
</comment>
<reference evidence="9" key="1">
    <citation type="journal article" date="2014" name="Int. J. Syst. Evol. Microbiol.">
        <title>Complete genome sequence of Corynebacterium casei LMG S-19264T (=DSM 44701T), isolated from a smear-ripened cheese.</title>
        <authorList>
            <consortium name="US DOE Joint Genome Institute (JGI-PGF)"/>
            <person name="Walter F."/>
            <person name="Albersmeier A."/>
            <person name="Kalinowski J."/>
            <person name="Ruckert C."/>
        </authorList>
    </citation>
    <scope>NUCLEOTIDE SEQUENCE</scope>
    <source>
        <strain evidence="9">CGMCC 1.12785</strain>
    </source>
</reference>
<dbReference type="InterPro" id="IPR036388">
    <property type="entry name" value="WH-like_DNA-bd_sf"/>
</dbReference>
<keyword evidence="1 6" id="KW-0678">Repressor</keyword>
<evidence type="ECO:0000256" key="3">
    <source>
        <dbReference type="ARBA" id="ARBA00023016"/>
    </source>
</evidence>
<dbReference type="SUPFAM" id="SSF46785">
    <property type="entry name" value="Winged helix' DNA-binding domain"/>
    <property type="match status" value="1"/>
</dbReference>
<feature type="domain" description="Heat-inducible transcription repressor HrcA C-terminal" evidence="7">
    <location>
        <begin position="106"/>
        <end position="335"/>
    </location>
</feature>
<dbReference type="Gene3D" id="3.30.390.60">
    <property type="entry name" value="Heat-inducible transcription repressor hrca homolog, domain 3"/>
    <property type="match status" value="1"/>
</dbReference>
<dbReference type="FunFam" id="1.10.10.10:FF:000049">
    <property type="entry name" value="Heat-inducible transcription repressor HrcA"/>
    <property type="match status" value="1"/>
</dbReference>
<keyword evidence="2 6" id="KW-0805">Transcription regulation</keyword>
<dbReference type="Gene3D" id="1.10.10.10">
    <property type="entry name" value="Winged helix-like DNA-binding domain superfamily/Winged helix DNA-binding domain"/>
    <property type="match status" value="1"/>
</dbReference>
<keyword evidence="4 6" id="KW-0804">Transcription</keyword>
<comment type="caution">
    <text evidence="9">The sequence shown here is derived from an EMBL/GenBank/DDBJ whole genome shotgun (WGS) entry which is preliminary data.</text>
</comment>
<evidence type="ECO:0000313" key="9">
    <source>
        <dbReference type="EMBL" id="GGA17405.1"/>
    </source>
</evidence>
<evidence type="ECO:0000256" key="6">
    <source>
        <dbReference type="HAMAP-Rule" id="MF_00081"/>
    </source>
</evidence>
<dbReference type="AlphaFoldDB" id="A0A8J2TYY3"/>
<keyword evidence="10" id="KW-1185">Reference proteome</keyword>
<dbReference type="InterPro" id="IPR036390">
    <property type="entry name" value="WH_DNA-bd_sf"/>
</dbReference>
<dbReference type="Pfam" id="PF08220">
    <property type="entry name" value="HTH_DeoR"/>
    <property type="match status" value="1"/>
</dbReference>
<evidence type="ECO:0000259" key="8">
    <source>
        <dbReference type="Pfam" id="PF08220"/>
    </source>
</evidence>
<keyword evidence="3 6" id="KW-0346">Stress response</keyword>
<evidence type="ECO:0000259" key="7">
    <source>
        <dbReference type="Pfam" id="PF01628"/>
    </source>
</evidence>
<dbReference type="InterPro" id="IPR001034">
    <property type="entry name" value="DeoR_HTH"/>
</dbReference>
<evidence type="ECO:0000256" key="5">
    <source>
        <dbReference type="ARBA" id="ARBA00055319"/>
    </source>
</evidence>
<dbReference type="EMBL" id="BMFY01000008">
    <property type="protein sequence ID" value="GGA17405.1"/>
    <property type="molecule type" value="Genomic_DNA"/>
</dbReference>
<evidence type="ECO:0000256" key="4">
    <source>
        <dbReference type="ARBA" id="ARBA00023163"/>
    </source>
</evidence>
<accession>A0A8J2TYY3</accession>
<organism evidence="9 10">
    <name type="scientific">Sediminivirga luteola</name>
    <dbReference type="NCBI Taxonomy" id="1774748"/>
    <lineage>
        <taxon>Bacteria</taxon>
        <taxon>Bacillati</taxon>
        <taxon>Actinomycetota</taxon>
        <taxon>Actinomycetes</taxon>
        <taxon>Micrococcales</taxon>
        <taxon>Brevibacteriaceae</taxon>
        <taxon>Sediminivirga</taxon>
    </lineage>
</organism>
<dbReference type="InterPro" id="IPR023120">
    <property type="entry name" value="WHTH_transcript_rep_HrcA_IDD"/>
</dbReference>
<dbReference type="GO" id="GO:0003677">
    <property type="term" value="F:DNA binding"/>
    <property type="evidence" value="ECO:0007669"/>
    <property type="project" value="InterPro"/>
</dbReference>
<name>A0A8J2TYY3_9MICO</name>
<dbReference type="Gene3D" id="3.30.450.40">
    <property type="match status" value="1"/>
</dbReference>
<dbReference type="PANTHER" id="PTHR34824:SF1">
    <property type="entry name" value="HEAT-INDUCIBLE TRANSCRIPTION REPRESSOR HRCA"/>
    <property type="match status" value="1"/>
</dbReference>
<evidence type="ECO:0000256" key="1">
    <source>
        <dbReference type="ARBA" id="ARBA00022491"/>
    </source>
</evidence>
<evidence type="ECO:0000256" key="2">
    <source>
        <dbReference type="ARBA" id="ARBA00023015"/>
    </source>
</evidence>
<dbReference type="PANTHER" id="PTHR34824">
    <property type="entry name" value="HEAT-INDUCIBLE TRANSCRIPTION REPRESSOR HRCA"/>
    <property type="match status" value="1"/>
</dbReference>
<protein>
    <recommendedName>
        <fullName evidence="6">Heat-inducible transcription repressor HrcA</fullName>
    </recommendedName>
</protein>
<dbReference type="HAMAP" id="MF_00081">
    <property type="entry name" value="HrcA"/>
    <property type="match status" value="1"/>
</dbReference>
<dbReference type="GO" id="GO:0003700">
    <property type="term" value="F:DNA-binding transcription factor activity"/>
    <property type="evidence" value="ECO:0007669"/>
    <property type="project" value="InterPro"/>
</dbReference>
<dbReference type="SUPFAM" id="SSF55781">
    <property type="entry name" value="GAF domain-like"/>
    <property type="match status" value="1"/>
</dbReference>
<dbReference type="Proteomes" id="UP000616114">
    <property type="component" value="Unassembled WGS sequence"/>
</dbReference>
<dbReference type="InterPro" id="IPR029016">
    <property type="entry name" value="GAF-like_dom_sf"/>
</dbReference>
<evidence type="ECO:0000313" key="10">
    <source>
        <dbReference type="Proteomes" id="UP000616114"/>
    </source>
</evidence>
<comment type="function">
    <text evidence="5 6">Negative regulator of class I heat shock genes (grpE-dnaK-dnaJ and groELS operons). Prevents heat-shock induction of these operons.</text>
</comment>
<dbReference type="Pfam" id="PF01628">
    <property type="entry name" value="HrcA"/>
    <property type="match status" value="1"/>
</dbReference>
<dbReference type="NCBIfam" id="TIGR00331">
    <property type="entry name" value="hrcA"/>
    <property type="match status" value="1"/>
</dbReference>
<dbReference type="PIRSF" id="PIRSF005485">
    <property type="entry name" value="HrcA"/>
    <property type="match status" value="1"/>
</dbReference>
<dbReference type="InterPro" id="IPR021153">
    <property type="entry name" value="HrcA_C"/>
</dbReference>
<feature type="domain" description="HTH deoR-type" evidence="8">
    <location>
        <begin position="19"/>
        <end position="65"/>
    </location>
</feature>
<proteinExistence type="inferred from homology"/>
<dbReference type="GO" id="GO:0045892">
    <property type="term" value="P:negative regulation of DNA-templated transcription"/>
    <property type="evidence" value="ECO:0007669"/>
    <property type="project" value="UniProtKB-UniRule"/>
</dbReference>
<dbReference type="InterPro" id="IPR002571">
    <property type="entry name" value="HrcA"/>
</dbReference>
<reference evidence="9" key="2">
    <citation type="submission" date="2020-09" db="EMBL/GenBank/DDBJ databases">
        <authorList>
            <person name="Sun Q."/>
            <person name="Zhou Y."/>
        </authorList>
    </citation>
    <scope>NUCLEOTIDE SEQUENCE</scope>
    <source>
        <strain evidence="9">CGMCC 1.12785</strain>
    </source>
</reference>
<gene>
    <name evidence="6 9" type="primary">hrcA</name>
    <name evidence="9" type="ORF">GCM10011333_20640</name>
</gene>